<feature type="signal peptide" evidence="15">
    <location>
        <begin position="1"/>
        <end position="45"/>
    </location>
</feature>
<keyword evidence="4 13" id="KW-0812">Transmembrane</keyword>
<sequence>MRPFKPPSTAAASSSRRPTTRRTAFLSAFLVASILLLLNPSTANAQSEGETEGRSELVQQIERASNESLLWGPYKPNLYFGVAPRIPKSLAAGLLWSRVEDFRTVQENFRHTCEQHEGMAGYGWDEYDPRTGGRQTIHDAGNQIDISTEFVKVPGGEHGGNWGLRVKGVPRADAPDGLKTTVLFYTSLDGLGSLEVPLEDGDDEELGREGDVEIQGQSHGLGAYSLKVSKGTGEHPEERHESWKEKPLDRTFVQSVQLPDTALWQVKAVLFAHIKSTVGRYIEKYGEEKMPPPEQIYTVDHKPGMGNMHFVQKVFEGPFEFDVLFSSASAPKPMTSEDLTQELEAATSTFSKRYNELMKPQAPFNKDKYVEFSKSLFSNLVGGIGYFFGDSRVDRSYDSAYDEENEGFWEETADARARNGAELEGPYELFTSIPSRPFFPRGFLWDEGFHLIPIVDWDVDLTLDIIRSWFNLMDEDGWIAREQILGAEARSKVPQEFQVQYPHYANPPTLFFILSAFIEKLKVQAASGDTQQPLISGEKYTMYLQNHEAALQYLRDLYPLLKRHYFWFRRTQAGDIKSYDREAFSSKESYRWRGRTPQHILTSGLDDYPRAQPPHPGELHVDLISWVGLMTRNIKDIAAFIGEDDDVSEFTKYETAIVRNIDDLHWSADEKIWCDATIDDYEEHALVCHKGYISLFPFLMGLVTDDEKIGAVLDLLADEEELWSPHGIRSLSKKDELYGTDENYWRSPVWMNINYLAVQQLLETAQSPSKHASRAAKLYGKLRKNLVETVFESWKETGFAWEQYNPDTGKGQRTQHFTGWTSLVVKIMAFPDPIIQDFAYREARSDNGDPALLTLSPIKTIAMFSQKKHQALNYEKTFAWDPADDIPLRYLESRKQPGLSEPQNLIHEQIGDLLDHEVEDWLQEKGRFANRWDPQSSRSERTLRLLMCERTAFRPKVFHMSKDSFKAMDTAFNLPEEVFAAFEDDGGIYLDRFRFSGDKLESFQLAVKLPQMFQLGNYGLALCHNFRSGNTNAFLWGWNVILEDDSTTQKAVEPFHLRVERLVRWMYESCAHPLLLPVILLREHIDRAKIFLAAELSSTAQKLERQLGAVNTGRLYRPATNEPPFKYDSVMRMMADPERRADITSKLNTNSSNAINLRSKVRWNRRYCAYLCKLLDKIERMSQKDRYDHSEIRETLEYLDKSAQGVEDYADHIVARMELQLNVFYNFVTQADSDMNVKMARMSAKIAANAALDSVAMKALAVVTTIFLPPSFIASMFSMSMFDWRSNNSDLVSRNYWIFWVSSVPLTIFVIAGWRVWFNRQRENKNSYFESLIKGEEADGAIDNAFTSPPCLQGLYQPRNGYAGKYRGG</sequence>
<evidence type="ECO:0000256" key="9">
    <source>
        <dbReference type="ARBA" id="ARBA00023136"/>
    </source>
</evidence>
<dbReference type="InterPro" id="IPR004888">
    <property type="entry name" value="Glycoside_hydrolase_63"/>
</dbReference>
<evidence type="ECO:0000256" key="14">
    <source>
        <dbReference type="RuleBase" id="RU369107"/>
    </source>
</evidence>
<evidence type="ECO:0000256" key="11">
    <source>
        <dbReference type="ARBA" id="ARBA00023295"/>
    </source>
</evidence>
<evidence type="ECO:0000256" key="12">
    <source>
        <dbReference type="ARBA" id="ARBA00038888"/>
    </source>
</evidence>
<dbReference type="InterPro" id="IPR012341">
    <property type="entry name" value="6hp_glycosidase-like_sf"/>
</dbReference>
<dbReference type="InterPro" id="IPR031631">
    <property type="entry name" value="Glyco_hydro_63N"/>
</dbReference>
<comment type="caution">
    <text evidence="13">Lacks conserved residue(s) required for the propagation of feature annotation.</text>
</comment>
<comment type="pathway">
    <text evidence="14">Glycan metabolism; N-glycan degradation.</text>
</comment>
<dbReference type="Gene3D" id="1.50.10.10">
    <property type="match status" value="1"/>
</dbReference>
<evidence type="ECO:0000313" key="18">
    <source>
        <dbReference type="EMBL" id="KAL1619258.1"/>
    </source>
</evidence>
<feature type="chain" id="PRO_5045398962" description="Mannosyl-oligosaccharide glucosidase" evidence="15">
    <location>
        <begin position="46"/>
        <end position="1369"/>
    </location>
</feature>
<evidence type="ECO:0000256" key="4">
    <source>
        <dbReference type="ARBA" id="ARBA00022692"/>
    </source>
</evidence>
<evidence type="ECO:0000256" key="5">
    <source>
        <dbReference type="ARBA" id="ARBA00022801"/>
    </source>
</evidence>
<dbReference type="Gene3D" id="1.20.58.340">
    <property type="entry name" value="Magnesium transport protein CorA, transmembrane region"/>
    <property type="match status" value="1"/>
</dbReference>
<evidence type="ECO:0000256" key="1">
    <source>
        <dbReference type="ARBA" id="ARBA00004141"/>
    </source>
</evidence>
<keyword evidence="10 14" id="KW-0325">Glycoprotein</keyword>
<dbReference type="PANTHER" id="PTHR10412:SF11">
    <property type="entry name" value="MANNOSYL-OLIGOSACCHARIDE GLUCOSIDASE"/>
    <property type="match status" value="1"/>
</dbReference>
<dbReference type="SUPFAM" id="SSF48208">
    <property type="entry name" value="Six-hairpin glycosidases"/>
    <property type="match status" value="1"/>
</dbReference>
<evidence type="ECO:0000256" key="7">
    <source>
        <dbReference type="ARBA" id="ARBA00022968"/>
    </source>
</evidence>
<feature type="transmembrane region" description="Helical" evidence="13">
    <location>
        <begin position="1297"/>
        <end position="1318"/>
    </location>
</feature>
<dbReference type="InterPro" id="IPR008928">
    <property type="entry name" value="6-hairpin_glycosidase_sf"/>
</dbReference>
<evidence type="ECO:0000256" key="10">
    <source>
        <dbReference type="ARBA" id="ARBA00023180"/>
    </source>
</evidence>
<comment type="function">
    <text evidence="13">Cleaves the distal alpha 1,2-linked glucose residue from the Glc(3)Man(9)GlcNAc(2) oligosaccharide precursor.</text>
</comment>
<comment type="similarity">
    <text evidence="3 13">Belongs to the glycosyl hydrolase 63 family.</text>
</comment>
<dbReference type="Proteomes" id="UP001521116">
    <property type="component" value="Unassembled WGS sequence"/>
</dbReference>
<keyword evidence="19" id="KW-1185">Reference proteome</keyword>
<feature type="transmembrane region" description="Helical" evidence="13">
    <location>
        <begin position="1062"/>
        <end position="1081"/>
    </location>
</feature>
<evidence type="ECO:0000256" key="13">
    <source>
        <dbReference type="RuleBase" id="RU368089"/>
    </source>
</evidence>
<evidence type="ECO:0000256" key="3">
    <source>
        <dbReference type="ARBA" id="ARBA00010833"/>
    </source>
</evidence>
<dbReference type="InterPro" id="IPR038518">
    <property type="entry name" value="Glyco_hydro_63N_sf"/>
</dbReference>
<evidence type="ECO:0000256" key="8">
    <source>
        <dbReference type="ARBA" id="ARBA00022989"/>
    </source>
</evidence>
<dbReference type="InterPro" id="IPR045863">
    <property type="entry name" value="CorA_TM1_TM2"/>
</dbReference>
<keyword evidence="11 13" id="KW-0326">Glycosidase</keyword>
<dbReference type="EMBL" id="JAJVDC020000192">
    <property type="protein sequence ID" value="KAL1619258.1"/>
    <property type="molecule type" value="Genomic_DNA"/>
</dbReference>
<dbReference type="PANTHER" id="PTHR10412">
    <property type="entry name" value="MANNOSYL-OLIGOSACCHARIDE GLUCOSIDASE"/>
    <property type="match status" value="1"/>
</dbReference>
<comment type="catalytic activity">
    <reaction evidence="13">
        <text>N(4)-(alpha-D-Glc-(1-&gt;2)-alpha-D-Glc-(1-&gt;3)-alpha-D-Glc-(1-&gt;3)-alpha-D-Man-(1-&gt;2)-alpha-D-Man-(1-&gt;2)-alpha-D-Man-(1-&gt;3)-[alpha-D-Man-(1-&gt;2)-alpha-D-Man-(1-&gt;3)-[alpha-D-Man-(1-&gt;2)-alpha-D-Man-(1-&gt;6)]-alpha-D-Man-(1-&gt;6)]-beta-D-Man-(1-&gt;4)-beta-D-GlcNAc-(1-&gt;4)-beta-D-GlcNAc)-L-asparaginyl-[protein] + H2O = N(4)-(alpha-D-Glc-(1-&gt;3)-alpha-D-Glc-(1-&gt;3)-alpha-D-Man-(1-&gt;2)-alpha-D-Man-(1-&gt;2)-alpha-D-Man-(1-&gt;3)-[alpha-D-Man-(1-&gt;2)-alpha-D-Man-(1-&gt;3)-[alpha-D-Man-(1-&gt;2)-alpha-D-Man-(1-&gt;6)]-alpha-D-Man-(1-&gt;6)]-beta-D-Man-(1-&gt;4)-beta-D-GlcNAc-(1-&gt;4)-beta-D-GlcNAc)-L-asparaginyl-[protein] + beta-D-glucose</text>
        <dbReference type="Rhea" id="RHEA:55988"/>
        <dbReference type="Rhea" id="RHEA-COMP:12806"/>
        <dbReference type="Rhea" id="RHEA-COMP:14355"/>
        <dbReference type="ChEBI" id="CHEBI:15377"/>
        <dbReference type="ChEBI" id="CHEBI:15903"/>
        <dbReference type="ChEBI" id="CHEBI:59082"/>
        <dbReference type="ChEBI" id="CHEBI:132537"/>
        <dbReference type="EC" id="3.2.1.106"/>
    </reaction>
</comment>
<dbReference type="EC" id="3.2.1.106" evidence="12 13"/>
<proteinExistence type="inferred from homology"/>
<protein>
    <recommendedName>
        <fullName evidence="12 13">Mannosyl-oligosaccharide glucosidase</fullName>
        <ecNumber evidence="12 13">3.2.1.106</ecNumber>
    </recommendedName>
    <alternativeName>
        <fullName evidence="14">Glucosidase I</fullName>
    </alternativeName>
</protein>
<evidence type="ECO:0000256" key="2">
    <source>
        <dbReference type="ARBA" id="ARBA00004648"/>
    </source>
</evidence>
<keyword evidence="7" id="KW-0735">Signal-anchor</keyword>
<gene>
    <name evidence="18" type="primary">CWH41</name>
    <name evidence="18" type="ORF">SLS56_010201</name>
</gene>
<dbReference type="Pfam" id="PF16923">
    <property type="entry name" value="Glyco_hydro_63N"/>
    <property type="match status" value="1"/>
</dbReference>
<keyword evidence="6 13" id="KW-0256">Endoplasmic reticulum</keyword>
<evidence type="ECO:0000256" key="6">
    <source>
        <dbReference type="ARBA" id="ARBA00022824"/>
    </source>
</evidence>
<feature type="domain" description="Glycosyl hydrolase family 63 N-terminal" evidence="17">
    <location>
        <begin position="68"/>
        <end position="297"/>
    </location>
</feature>
<keyword evidence="5 13" id="KW-0378">Hydrolase</keyword>
<evidence type="ECO:0000313" key="19">
    <source>
        <dbReference type="Proteomes" id="UP001521116"/>
    </source>
</evidence>
<evidence type="ECO:0000259" key="17">
    <source>
        <dbReference type="Pfam" id="PF16923"/>
    </source>
</evidence>
<feature type="domain" description="Glycosyl hydrolase family 63 C-terminal" evidence="16">
    <location>
        <begin position="335"/>
        <end position="829"/>
    </location>
</feature>
<keyword evidence="8 13" id="KW-1133">Transmembrane helix</keyword>
<keyword evidence="15" id="KW-0732">Signal</keyword>
<name>A0ABR3SF06_9PEZI</name>
<dbReference type="Gene3D" id="2.70.98.110">
    <property type="entry name" value="Glycosyl hydrolase family 63, N-terminal domain"/>
    <property type="match status" value="1"/>
</dbReference>
<reference evidence="18 19" key="1">
    <citation type="submission" date="2024-02" db="EMBL/GenBank/DDBJ databases">
        <title>De novo assembly and annotation of 12 fungi associated with fruit tree decline syndrome in Ontario, Canada.</title>
        <authorList>
            <person name="Sulman M."/>
            <person name="Ellouze W."/>
            <person name="Ilyukhin E."/>
        </authorList>
    </citation>
    <scope>NUCLEOTIDE SEQUENCE [LARGE SCALE GENOMIC DNA]</scope>
    <source>
        <strain evidence="18 19">M1-105</strain>
    </source>
</reference>
<comment type="subcellular location">
    <subcellularLocation>
        <location evidence="2 13">Endoplasmic reticulum membrane</location>
        <topology evidence="2 13">Single-pass type II membrane protein</topology>
    </subcellularLocation>
    <subcellularLocation>
        <location evidence="1">Membrane</location>
        <topology evidence="1">Multi-pass membrane protein</topology>
    </subcellularLocation>
</comment>
<keyword evidence="9 13" id="KW-0472">Membrane</keyword>
<feature type="transmembrane region" description="Helical" evidence="13">
    <location>
        <begin position="1255"/>
        <end position="1277"/>
    </location>
</feature>
<evidence type="ECO:0000256" key="15">
    <source>
        <dbReference type="SAM" id="SignalP"/>
    </source>
</evidence>
<comment type="caution">
    <text evidence="18">The sequence shown here is derived from an EMBL/GenBank/DDBJ whole genome shotgun (WGS) entry which is preliminary data.</text>
</comment>
<dbReference type="SUPFAM" id="SSF144083">
    <property type="entry name" value="Magnesium transport protein CorA, transmembrane region"/>
    <property type="match status" value="1"/>
</dbReference>
<organism evidence="18 19">
    <name type="scientific">Neofusicoccum ribis</name>
    <dbReference type="NCBI Taxonomy" id="45134"/>
    <lineage>
        <taxon>Eukaryota</taxon>
        <taxon>Fungi</taxon>
        <taxon>Dikarya</taxon>
        <taxon>Ascomycota</taxon>
        <taxon>Pezizomycotina</taxon>
        <taxon>Dothideomycetes</taxon>
        <taxon>Dothideomycetes incertae sedis</taxon>
        <taxon>Botryosphaeriales</taxon>
        <taxon>Botryosphaeriaceae</taxon>
        <taxon>Neofusicoccum</taxon>
    </lineage>
</organism>
<accession>A0ABR3SF06</accession>
<evidence type="ECO:0000259" key="16">
    <source>
        <dbReference type="Pfam" id="PF03200"/>
    </source>
</evidence>
<dbReference type="Pfam" id="PF03200">
    <property type="entry name" value="Glyco_hydro_63"/>
    <property type="match status" value="1"/>
</dbReference>
<dbReference type="InterPro" id="IPR031335">
    <property type="entry name" value="Glyco_hydro_63_C"/>
</dbReference>